<evidence type="ECO:0000259" key="13">
    <source>
        <dbReference type="PROSITE" id="PS50259"/>
    </source>
</evidence>
<dbReference type="InterPro" id="IPR004073">
    <property type="entry name" value="GPCR_3_vmron_rcpt_2"/>
</dbReference>
<evidence type="ECO:0000256" key="8">
    <source>
        <dbReference type="ARBA" id="ARBA00023136"/>
    </source>
</evidence>
<feature type="transmembrane region" description="Helical" evidence="12">
    <location>
        <begin position="640"/>
        <end position="664"/>
    </location>
</feature>
<dbReference type="InterPro" id="IPR038550">
    <property type="entry name" value="GPCR_3_9-Cys_sf"/>
</dbReference>
<evidence type="ECO:0000256" key="5">
    <source>
        <dbReference type="ARBA" id="ARBA00022729"/>
    </source>
</evidence>
<evidence type="ECO:0000256" key="3">
    <source>
        <dbReference type="ARBA" id="ARBA00022475"/>
    </source>
</evidence>
<evidence type="ECO:0000256" key="7">
    <source>
        <dbReference type="ARBA" id="ARBA00023040"/>
    </source>
</evidence>
<evidence type="ECO:0000256" key="2">
    <source>
        <dbReference type="ARBA" id="ARBA00007242"/>
    </source>
</evidence>
<keyword evidence="15" id="KW-1185">Reference proteome</keyword>
<dbReference type="FunFam" id="3.40.50.2300:FF:000016">
    <property type="entry name" value="Taste 1 receptor member 2"/>
    <property type="match status" value="1"/>
</dbReference>
<keyword evidence="10" id="KW-0325">Glycoprotein</keyword>
<evidence type="ECO:0000313" key="15">
    <source>
        <dbReference type="Proteomes" id="UP000265120"/>
    </source>
</evidence>
<feature type="transmembrane region" description="Helical" evidence="12">
    <location>
        <begin position="606"/>
        <end position="628"/>
    </location>
</feature>
<sequence length="834" mass="92830">ILLFYYILLLYIYYYNFGLVKNNHTASDILASPEFPLLSKEGEVMIGGVFSIHSKISELTLSFTETPPRLTCSSVNLREFRFAQTMIFAISEINQNTLLLPNISVGYRIYDNCGSTLSSMRAAMALMNGEELTGGPRCSGQSAVHAIIGESESSSTIVLTRTIGPFKIPVISHSATCECLSSREDFPSFFRTIASDLYQSRALAHLVKHFGWSWVGTVNSDSDYGNNGMAIFLAAAKEEGVCVEYTEKFHRAQPEKLMKVVEVIQQSTARVIVAFMAHVEMNNLLEQMSLHNITGRQFIGVEAWITADSLVTPSSFSVLGGSLGFAVQKANVSGLNDFLIRGFWDRECPVGKNVVPTEFCKNNHDLIKFKDYDDDVSELRYSSNIYKALYAVAFSLHKELHCSGSQGCDTTRKITPWQVVESLKQVNFSIKNGEQVWFDSTGAAVARYEVVNWQRGPDGSVHFKPVGYYDASLPMGQKFLLKTEDIVWPGEKEEPPVSVCSTSCNPGTHKVLQKGKPVCCYDCVPCAEGEINNSTDAIGCNKCPEEYWSNRRKDKCVLKIVEFLSFTDAMSQILVFFTLFGIVLTVAVAALFLHNKDTPLVKANNSELSFLLLFSLTLCFLCSLTFIGRPSHWSCMLRHTAFGITFVLCISCVLGKTIVVLMAFRATLPGSNVMKWFGPVQQRLSVLAFTLIQVLICVLWLTINPPFPFKNMEHYKEKIILECALGSPVGFWAVLGYIGLLAMLCFVLAFLGRNLPDNFNEAKFITFSMLIFCAVWITFIPAYVSSPGKFTVAVEIFAILASSYGILFCIFAPKCFILVFKPELNTKKHLMGKG</sequence>
<keyword evidence="3" id="KW-1003">Cell membrane</keyword>
<feature type="transmembrane region" description="Helical" evidence="12">
    <location>
        <begin position="764"/>
        <end position="784"/>
    </location>
</feature>
<dbReference type="InterPro" id="IPR017978">
    <property type="entry name" value="GPCR_3_C"/>
</dbReference>
<dbReference type="InterPro" id="IPR017979">
    <property type="entry name" value="GPCR_3_CS"/>
</dbReference>
<dbReference type="GO" id="GO:0004930">
    <property type="term" value="F:G protein-coupled receptor activity"/>
    <property type="evidence" value="ECO:0007669"/>
    <property type="project" value="UniProtKB-KW"/>
</dbReference>
<comment type="subcellular location">
    <subcellularLocation>
        <location evidence="1">Cell membrane</location>
        <topology evidence="1">Multi-pass membrane protein</topology>
    </subcellularLocation>
</comment>
<dbReference type="InterPro" id="IPR000068">
    <property type="entry name" value="GPCR_3_Ca_sens_rcpt-rel"/>
</dbReference>
<dbReference type="InterPro" id="IPR028082">
    <property type="entry name" value="Peripla_BP_I"/>
</dbReference>
<dbReference type="GeneTree" id="ENSGT01050000244874"/>
<dbReference type="AlphaFoldDB" id="A0A3P8VT92"/>
<name>A0A3P8VT92_CYNSE</name>
<dbReference type="Proteomes" id="UP000265120">
    <property type="component" value="Chromosome 4"/>
</dbReference>
<feature type="transmembrane region" description="Helical" evidence="12">
    <location>
        <begin position="573"/>
        <end position="594"/>
    </location>
</feature>
<evidence type="ECO:0000313" key="14">
    <source>
        <dbReference type="Ensembl" id="ENSCSEP00000017524.1"/>
    </source>
</evidence>
<dbReference type="FunCoup" id="A0A3P8VT92">
    <property type="interactions" value="4"/>
</dbReference>
<dbReference type="Pfam" id="PF01094">
    <property type="entry name" value="ANF_receptor"/>
    <property type="match status" value="1"/>
</dbReference>
<proteinExistence type="inferred from homology"/>
<dbReference type="PRINTS" id="PR00248">
    <property type="entry name" value="GPCRMGR"/>
</dbReference>
<feature type="transmembrane region" description="Helical" evidence="12">
    <location>
        <begin position="684"/>
        <end position="703"/>
    </location>
</feature>
<dbReference type="PANTHER" id="PTHR24061:SF528">
    <property type="entry name" value="C-FAMILY ODORANT RECEPTOR OLFCD2-RELATED"/>
    <property type="match status" value="1"/>
</dbReference>
<dbReference type="PRINTS" id="PR01535">
    <property type="entry name" value="VOMERONASL2R"/>
</dbReference>
<dbReference type="InterPro" id="IPR000337">
    <property type="entry name" value="GPCR_3"/>
</dbReference>
<dbReference type="Gene3D" id="3.40.50.2300">
    <property type="match status" value="2"/>
</dbReference>
<protein>
    <submittedName>
        <fullName evidence="14">Olfactory receptor C family, g7</fullName>
    </submittedName>
</protein>
<evidence type="ECO:0000256" key="10">
    <source>
        <dbReference type="ARBA" id="ARBA00023180"/>
    </source>
</evidence>
<keyword evidence="7" id="KW-0297">G-protein coupled receptor</keyword>
<comment type="similarity">
    <text evidence="2">Belongs to the G-protein coupled receptor 3 family.</text>
</comment>
<dbReference type="InterPro" id="IPR001828">
    <property type="entry name" value="ANF_lig-bd_rcpt"/>
</dbReference>
<keyword evidence="5" id="KW-0732">Signal</keyword>
<evidence type="ECO:0000256" key="1">
    <source>
        <dbReference type="ARBA" id="ARBA00004651"/>
    </source>
</evidence>
<evidence type="ECO:0000256" key="4">
    <source>
        <dbReference type="ARBA" id="ARBA00022692"/>
    </source>
</evidence>
<dbReference type="CDD" id="cd15283">
    <property type="entry name" value="7tmC_V2R_pheromone"/>
    <property type="match status" value="1"/>
</dbReference>
<dbReference type="Pfam" id="PF07562">
    <property type="entry name" value="NCD3G"/>
    <property type="match status" value="1"/>
</dbReference>
<feature type="transmembrane region" description="Helical" evidence="12">
    <location>
        <begin position="731"/>
        <end position="752"/>
    </location>
</feature>
<dbReference type="GO" id="GO:0005886">
    <property type="term" value="C:plasma membrane"/>
    <property type="evidence" value="ECO:0007669"/>
    <property type="project" value="UniProtKB-SubCell"/>
</dbReference>
<evidence type="ECO:0000256" key="6">
    <source>
        <dbReference type="ARBA" id="ARBA00022989"/>
    </source>
</evidence>
<dbReference type="PANTHER" id="PTHR24061">
    <property type="entry name" value="CALCIUM-SENSING RECEPTOR-RELATED"/>
    <property type="match status" value="1"/>
</dbReference>
<keyword evidence="11" id="KW-0807">Transducer</keyword>
<dbReference type="Ensembl" id="ENSCSET00000017744.1">
    <property type="protein sequence ID" value="ENSCSEP00000017524.1"/>
    <property type="gene ID" value="ENSCSEG00000011183.1"/>
</dbReference>
<keyword evidence="6 12" id="KW-1133">Transmembrane helix</keyword>
<keyword evidence="9" id="KW-0675">Receptor</keyword>
<dbReference type="PROSITE" id="PS50259">
    <property type="entry name" value="G_PROTEIN_RECEP_F3_4"/>
    <property type="match status" value="1"/>
</dbReference>
<evidence type="ECO:0000256" key="12">
    <source>
        <dbReference type="SAM" id="Phobius"/>
    </source>
</evidence>
<reference evidence="14 15" key="1">
    <citation type="journal article" date="2014" name="Nat. Genet.">
        <title>Whole-genome sequence of a flatfish provides insights into ZW sex chromosome evolution and adaptation to a benthic lifestyle.</title>
        <authorList>
            <person name="Chen S."/>
            <person name="Zhang G."/>
            <person name="Shao C."/>
            <person name="Huang Q."/>
            <person name="Liu G."/>
            <person name="Zhang P."/>
            <person name="Song W."/>
            <person name="An N."/>
            <person name="Chalopin D."/>
            <person name="Volff J.N."/>
            <person name="Hong Y."/>
            <person name="Li Q."/>
            <person name="Sha Z."/>
            <person name="Zhou H."/>
            <person name="Xie M."/>
            <person name="Yu Q."/>
            <person name="Liu Y."/>
            <person name="Xiang H."/>
            <person name="Wang N."/>
            <person name="Wu K."/>
            <person name="Yang C."/>
            <person name="Zhou Q."/>
            <person name="Liao X."/>
            <person name="Yang L."/>
            <person name="Hu Q."/>
            <person name="Zhang J."/>
            <person name="Meng L."/>
            <person name="Jin L."/>
            <person name="Tian Y."/>
            <person name="Lian J."/>
            <person name="Yang J."/>
            <person name="Miao G."/>
            <person name="Liu S."/>
            <person name="Liang Z."/>
            <person name="Yan F."/>
            <person name="Li Y."/>
            <person name="Sun B."/>
            <person name="Zhang H."/>
            <person name="Zhang J."/>
            <person name="Zhu Y."/>
            <person name="Du M."/>
            <person name="Zhao Y."/>
            <person name="Schartl M."/>
            <person name="Tang Q."/>
            <person name="Wang J."/>
        </authorList>
    </citation>
    <scope>NUCLEOTIDE SEQUENCE</scope>
</reference>
<evidence type="ECO:0000256" key="11">
    <source>
        <dbReference type="ARBA" id="ARBA00023224"/>
    </source>
</evidence>
<feature type="domain" description="G-protein coupled receptors family 3 profile" evidence="13">
    <location>
        <begin position="570"/>
        <end position="834"/>
    </location>
</feature>
<dbReference type="InParanoid" id="A0A3P8VT92"/>
<dbReference type="FunFam" id="2.10.50.30:FF:000002">
    <property type="entry name" value="Vomeronasal 2 receptor, h1"/>
    <property type="match status" value="1"/>
</dbReference>
<keyword evidence="8 12" id="KW-0472">Membrane</keyword>
<reference evidence="14" key="2">
    <citation type="submission" date="2025-08" db="UniProtKB">
        <authorList>
            <consortium name="Ensembl"/>
        </authorList>
    </citation>
    <scope>IDENTIFICATION</scope>
</reference>
<accession>A0A3P8VT92</accession>
<dbReference type="FunFam" id="3.40.50.2300:FF:000067">
    <property type="entry name" value="Olfactory receptor C family, h1"/>
    <property type="match status" value="1"/>
</dbReference>
<dbReference type="Gene3D" id="2.10.50.30">
    <property type="entry name" value="GPCR, family 3, nine cysteines domain"/>
    <property type="match status" value="1"/>
</dbReference>
<keyword evidence="4 12" id="KW-0812">Transmembrane</keyword>
<evidence type="ECO:0000256" key="9">
    <source>
        <dbReference type="ARBA" id="ARBA00023170"/>
    </source>
</evidence>
<feature type="transmembrane region" description="Helical" evidence="12">
    <location>
        <begin position="796"/>
        <end position="820"/>
    </location>
</feature>
<dbReference type="Pfam" id="PF00003">
    <property type="entry name" value="7tm_3"/>
    <property type="match status" value="1"/>
</dbReference>
<organism evidence="14 15">
    <name type="scientific">Cynoglossus semilaevis</name>
    <name type="common">Tongue sole</name>
    <dbReference type="NCBI Taxonomy" id="244447"/>
    <lineage>
        <taxon>Eukaryota</taxon>
        <taxon>Metazoa</taxon>
        <taxon>Chordata</taxon>
        <taxon>Craniata</taxon>
        <taxon>Vertebrata</taxon>
        <taxon>Euteleostomi</taxon>
        <taxon>Actinopterygii</taxon>
        <taxon>Neopterygii</taxon>
        <taxon>Teleostei</taxon>
        <taxon>Neoteleostei</taxon>
        <taxon>Acanthomorphata</taxon>
        <taxon>Carangaria</taxon>
        <taxon>Pleuronectiformes</taxon>
        <taxon>Pleuronectoidei</taxon>
        <taxon>Cynoglossidae</taxon>
        <taxon>Cynoglossinae</taxon>
        <taxon>Cynoglossus</taxon>
    </lineage>
</organism>
<dbReference type="OMA" id="KCPGEYW"/>
<dbReference type="SUPFAM" id="SSF53822">
    <property type="entry name" value="Periplasmic binding protein-like I"/>
    <property type="match status" value="1"/>
</dbReference>
<dbReference type="STRING" id="244447.ENSCSEP00000017524"/>
<dbReference type="PROSITE" id="PS00981">
    <property type="entry name" value="G_PROTEIN_RECEP_F3_3"/>
    <property type="match status" value="1"/>
</dbReference>
<reference evidence="14" key="3">
    <citation type="submission" date="2025-09" db="UniProtKB">
        <authorList>
            <consortium name="Ensembl"/>
        </authorList>
    </citation>
    <scope>IDENTIFICATION</scope>
</reference>
<dbReference type="InterPro" id="IPR011500">
    <property type="entry name" value="GPCR_3_9-Cys_dom"/>
</dbReference>